<keyword evidence="3 5" id="KW-0493">Microtubule</keyword>
<dbReference type="GO" id="GO:0007020">
    <property type="term" value="P:microtubule nucleation"/>
    <property type="evidence" value="ECO:0007669"/>
    <property type="project" value="InterPro"/>
</dbReference>
<name>A0A4Q9QA98_9APHY</name>
<evidence type="ECO:0000256" key="1">
    <source>
        <dbReference type="ARBA" id="ARBA00010337"/>
    </source>
</evidence>
<evidence type="ECO:0000313" key="9">
    <source>
        <dbReference type="EMBL" id="TBU64562.1"/>
    </source>
</evidence>
<dbReference type="InterPro" id="IPR007259">
    <property type="entry name" value="GCP"/>
</dbReference>
<dbReference type="GO" id="GO:0051011">
    <property type="term" value="F:microtubule minus-end binding"/>
    <property type="evidence" value="ECO:0007669"/>
    <property type="project" value="TreeGrafter"/>
</dbReference>
<keyword evidence="2 5" id="KW-0963">Cytoplasm</keyword>
<sequence length="1058" mass="117434">MQRQYTDIFPTLSSGLETSSEDVRKNAAALPGLPPSFFIPRLDDKPQNPIMDTLRLLRNKSQTEPFPAPQTSKLPPELESLSEDLLRFAQARQSNLEDIWQSAASRKHNKMNQALSWDALRPTFSPHANASPFLSEQTTSTFASARYHLRPPIQDPDVHLVYVQIPDLFQSLLLTVSGTSSHLHIWDPVRHRFFLRGLGEKKRGQVVIVGKDDIVSASLLQRFLTIGNLMRRLEILTDDRAPSHHRPSGQPTPILHAFRHALSSILAYLRENADAIPIDLQANPGADARLTALWTKYEDMSSILQALAALCGREEHVDPADYIPLPTTSSALLSAIYNHLTDHMERSSPRLVTAVLAFMLTNTSRGYMQDLCASVGYSTPSSTVQPPITKARVAYDDGLPSAFPKDENDYYGTGRREEGDFDFDVDGFPEFVRPELAEVFTRSRKSLVLLRAADPEHPLLTSKHLHPEIEWLWTEEQLENMEDGLAFSAGSVRTPARAIERDVGSTDSGPSSEDVLHSFKVFDLLRGESDPTPGNYPTTNLLSNAHFTTFLRAFLAAFPSYLPPSTPTLSHLAARVLSPLVSHAQALSGALVARFLSPATHLHLHTHLVLLRGYILLTEHAFKSRLQDALFSDAEDISAAVVGSRMHAVGAVRERARERSRTKSGQTSGSRSRSRVASGVIAGEEKPKKGERVVGLSPALTIGDKWPPLGSDLNFLLRTVVVDALEEGRAFAAADGEEGVHAEDEKVRAHRRIVEEAEWRLGFAIRDLPMGTGREKWLNPLAVEALDFLYMHYQPPFPLDVLITPAILSKYHRMFAFNLRLMRVENVVRTLFRLTRHPSAPLFATLSPSNKRLLHFRFVVHAFVMALSSYVYDVAIGSNMDSLLSRLSAAGGAEAGLDKSASSTDGGRVKTEPEAFADVFSLGEYHSRVLDDVLSSCLLRSGQRAVGDILRQCMELVLELGVLAGELKDGHLEEYEAAPLLEDLWDRFRAKMTTFVKVLKALVEKEADSAGLVLSDIPLHMMQGARRVSRTTANLHQLLLRLNMSDWWTRKEGAKAAP</sequence>
<evidence type="ECO:0000313" key="10">
    <source>
        <dbReference type="Proteomes" id="UP000292082"/>
    </source>
</evidence>
<dbReference type="Pfam" id="PF17681">
    <property type="entry name" value="GCP_N_terminal"/>
    <property type="match status" value="1"/>
</dbReference>
<evidence type="ECO:0000259" key="7">
    <source>
        <dbReference type="Pfam" id="PF04130"/>
    </source>
</evidence>
<dbReference type="AlphaFoldDB" id="A0A4Q9QA98"/>
<comment type="similarity">
    <text evidence="1 5">Belongs to the TUBGCP family.</text>
</comment>
<dbReference type="InterPro" id="IPR042241">
    <property type="entry name" value="GCP_C_sf"/>
</dbReference>
<dbReference type="GO" id="GO:0043015">
    <property type="term" value="F:gamma-tubulin binding"/>
    <property type="evidence" value="ECO:0007669"/>
    <property type="project" value="InterPro"/>
</dbReference>
<comment type="subcellular location">
    <subcellularLocation>
        <location evidence="5">Cytoplasm</location>
        <location evidence="5">Cytoskeleton</location>
        <location evidence="5">Microtubule organizing center</location>
    </subcellularLocation>
</comment>
<feature type="domain" description="Gamma tubulin complex component protein N-terminal" evidence="8">
    <location>
        <begin position="172"/>
        <end position="465"/>
    </location>
</feature>
<evidence type="ECO:0000256" key="6">
    <source>
        <dbReference type="SAM" id="MobiDB-lite"/>
    </source>
</evidence>
<dbReference type="GO" id="GO:0051225">
    <property type="term" value="P:spindle assembly"/>
    <property type="evidence" value="ECO:0007669"/>
    <property type="project" value="TreeGrafter"/>
</dbReference>
<dbReference type="InterPro" id="IPR041470">
    <property type="entry name" value="GCP_N"/>
</dbReference>
<keyword evidence="4 5" id="KW-0206">Cytoskeleton</keyword>
<reference evidence="9 10" key="1">
    <citation type="submission" date="2019-01" db="EMBL/GenBank/DDBJ databases">
        <title>Draft genome sequences of three monokaryotic isolates of the white-rot basidiomycete fungus Dichomitus squalens.</title>
        <authorList>
            <consortium name="DOE Joint Genome Institute"/>
            <person name="Lopez S.C."/>
            <person name="Andreopoulos B."/>
            <person name="Pangilinan J."/>
            <person name="Lipzen A."/>
            <person name="Riley R."/>
            <person name="Ahrendt S."/>
            <person name="Ng V."/>
            <person name="Barry K."/>
            <person name="Daum C."/>
            <person name="Grigoriev I.V."/>
            <person name="Hilden K.S."/>
            <person name="Makela M.R."/>
            <person name="de Vries R.P."/>
        </authorList>
    </citation>
    <scope>NUCLEOTIDE SEQUENCE [LARGE SCALE GENOMIC DNA]</scope>
    <source>
        <strain evidence="9 10">CBS 464.89</strain>
    </source>
</reference>
<dbReference type="Pfam" id="PF04130">
    <property type="entry name" value="GCP_C_terminal"/>
    <property type="match status" value="1"/>
</dbReference>
<feature type="region of interest" description="Disordered" evidence="6">
    <location>
        <begin position="652"/>
        <end position="682"/>
    </location>
</feature>
<dbReference type="PANTHER" id="PTHR19302:SF70">
    <property type="entry name" value="GAMMA-TUBULIN COMPLEX COMPONENT 6"/>
    <property type="match status" value="1"/>
</dbReference>
<dbReference type="GO" id="GO:0005816">
    <property type="term" value="C:spindle pole body"/>
    <property type="evidence" value="ECO:0007669"/>
    <property type="project" value="UniProtKB-ARBA"/>
</dbReference>
<evidence type="ECO:0000259" key="8">
    <source>
        <dbReference type="Pfam" id="PF17681"/>
    </source>
</evidence>
<dbReference type="GO" id="GO:0051321">
    <property type="term" value="P:meiotic cell cycle"/>
    <property type="evidence" value="ECO:0007669"/>
    <property type="project" value="TreeGrafter"/>
</dbReference>
<dbReference type="GO" id="GO:0031122">
    <property type="term" value="P:cytoplasmic microtubule organization"/>
    <property type="evidence" value="ECO:0007669"/>
    <property type="project" value="TreeGrafter"/>
</dbReference>
<dbReference type="GO" id="GO:0000930">
    <property type="term" value="C:gamma-tubulin complex"/>
    <property type="evidence" value="ECO:0007669"/>
    <property type="project" value="UniProtKB-ARBA"/>
</dbReference>
<evidence type="ECO:0000256" key="2">
    <source>
        <dbReference type="ARBA" id="ARBA00022490"/>
    </source>
</evidence>
<feature type="compositionally biased region" description="Basic and acidic residues" evidence="6">
    <location>
        <begin position="652"/>
        <end position="661"/>
    </location>
</feature>
<accession>A0A4Q9QA98</accession>
<dbReference type="STRING" id="114155.A0A4Q9QA98"/>
<proteinExistence type="inferred from homology"/>
<organism evidence="9 10">
    <name type="scientific">Dichomitus squalens</name>
    <dbReference type="NCBI Taxonomy" id="114155"/>
    <lineage>
        <taxon>Eukaryota</taxon>
        <taxon>Fungi</taxon>
        <taxon>Dikarya</taxon>
        <taxon>Basidiomycota</taxon>
        <taxon>Agaricomycotina</taxon>
        <taxon>Agaricomycetes</taxon>
        <taxon>Polyporales</taxon>
        <taxon>Polyporaceae</taxon>
        <taxon>Dichomitus</taxon>
    </lineage>
</organism>
<dbReference type="GO" id="GO:0000278">
    <property type="term" value="P:mitotic cell cycle"/>
    <property type="evidence" value="ECO:0007669"/>
    <property type="project" value="TreeGrafter"/>
</dbReference>
<dbReference type="GO" id="GO:0005874">
    <property type="term" value="C:microtubule"/>
    <property type="evidence" value="ECO:0007669"/>
    <property type="project" value="UniProtKB-KW"/>
</dbReference>
<evidence type="ECO:0000256" key="3">
    <source>
        <dbReference type="ARBA" id="ARBA00022701"/>
    </source>
</evidence>
<gene>
    <name evidence="9" type="ORF">BD310DRAFT_972903</name>
</gene>
<dbReference type="EMBL" id="ML145086">
    <property type="protein sequence ID" value="TBU64562.1"/>
    <property type="molecule type" value="Genomic_DNA"/>
</dbReference>
<dbReference type="PANTHER" id="PTHR19302">
    <property type="entry name" value="GAMMA TUBULIN COMPLEX PROTEIN"/>
    <property type="match status" value="1"/>
</dbReference>
<dbReference type="InterPro" id="IPR040457">
    <property type="entry name" value="GCP_C"/>
</dbReference>
<protein>
    <recommendedName>
        <fullName evidence="5">Spindle pole body component</fullName>
    </recommendedName>
</protein>
<dbReference type="GO" id="GO:0000922">
    <property type="term" value="C:spindle pole"/>
    <property type="evidence" value="ECO:0007669"/>
    <property type="project" value="InterPro"/>
</dbReference>
<evidence type="ECO:0000256" key="5">
    <source>
        <dbReference type="RuleBase" id="RU363050"/>
    </source>
</evidence>
<keyword evidence="10" id="KW-1185">Reference proteome</keyword>
<feature type="domain" description="Gamma tubulin complex component C-terminal" evidence="7">
    <location>
        <begin position="604"/>
        <end position="1048"/>
    </location>
</feature>
<evidence type="ECO:0000256" key="4">
    <source>
        <dbReference type="ARBA" id="ARBA00023212"/>
    </source>
</evidence>
<feature type="compositionally biased region" description="Low complexity" evidence="6">
    <location>
        <begin position="663"/>
        <end position="680"/>
    </location>
</feature>
<dbReference type="Proteomes" id="UP000292082">
    <property type="component" value="Unassembled WGS sequence"/>
</dbReference>
<dbReference type="Gene3D" id="1.20.120.1900">
    <property type="entry name" value="Gamma-tubulin complex, C-terminal domain"/>
    <property type="match status" value="1"/>
</dbReference>